<accession>A0A381ST70</accession>
<name>A0A381ST70_9ZZZZ</name>
<gene>
    <name evidence="1" type="ORF">METZ01_LOCUS60076</name>
</gene>
<proteinExistence type="predicted"/>
<evidence type="ECO:0000313" key="1">
    <source>
        <dbReference type="EMBL" id="SVA07222.1"/>
    </source>
</evidence>
<organism evidence="1">
    <name type="scientific">marine metagenome</name>
    <dbReference type="NCBI Taxonomy" id="408172"/>
    <lineage>
        <taxon>unclassified sequences</taxon>
        <taxon>metagenomes</taxon>
        <taxon>ecological metagenomes</taxon>
    </lineage>
</organism>
<reference evidence="1" key="1">
    <citation type="submission" date="2018-05" db="EMBL/GenBank/DDBJ databases">
        <authorList>
            <person name="Lanie J.A."/>
            <person name="Ng W.-L."/>
            <person name="Kazmierczak K.M."/>
            <person name="Andrzejewski T.M."/>
            <person name="Davidsen T.M."/>
            <person name="Wayne K.J."/>
            <person name="Tettelin H."/>
            <person name="Glass J.I."/>
            <person name="Rusch D."/>
            <person name="Podicherti R."/>
            <person name="Tsui H.-C.T."/>
            <person name="Winkler M.E."/>
        </authorList>
    </citation>
    <scope>NUCLEOTIDE SEQUENCE</scope>
</reference>
<evidence type="ECO:0008006" key="2">
    <source>
        <dbReference type="Google" id="ProtNLM"/>
    </source>
</evidence>
<protein>
    <recommendedName>
        <fullName evidence="2">Peptidase M20 dimerisation domain-containing protein</fullName>
    </recommendedName>
</protein>
<feature type="non-terminal residue" evidence="1">
    <location>
        <position position="89"/>
    </location>
</feature>
<sequence length="89" mass="9173">MTDLVALTAELVDIPSVSFDEAALATRIEADLRGVPGLAVDRVGDNLVARTELDRAQRLVIGGHTDTVPGDTAAGARIDGDTCWGLGSA</sequence>
<dbReference type="Gene3D" id="3.40.630.10">
    <property type="entry name" value="Zn peptidases"/>
    <property type="match status" value="1"/>
</dbReference>
<dbReference type="EMBL" id="UINC01003540">
    <property type="protein sequence ID" value="SVA07222.1"/>
    <property type="molecule type" value="Genomic_DNA"/>
</dbReference>
<dbReference type="SUPFAM" id="SSF53187">
    <property type="entry name" value="Zn-dependent exopeptidases"/>
    <property type="match status" value="1"/>
</dbReference>
<dbReference type="AlphaFoldDB" id="A0A381ST70"/>